<dbReference type="RefSeq" id="WP_239133093.1">
    <property type="nucleotide sequence ID" value="NZ_BAAATX010000026.1"/>
</dbReference>
<proteinExistence type="inferred from homology"/>
<evidence type="ECO:0000256" key="1">
    <source>
        <dbReference type="ARBA" id="ARBA00004651"/>
    </source>
</evidence>
<evidence type="ECO:0000259" key="8">
    <source>
        <dbReference type="PROSITE" id="PS50928"/>
    </source>
</evidence>
<evidence type="ECO:0000256" key="7">
    <source>
        <dbReference type="RuleBase" id="RU363032"/>
    </source>
</evidence>
<comment type="caution">
    <text evidence="9">The sequence shown here is derived from an EMBL/GenBank/DDBJ whole genome shotgun (WGS) entry which is preliminary data.</text>
</comment>
<comment type="subcellular location">
    <subcellularLocation>
        <location evidence="1 7">Cell membrane</location>
        <topology evidence="1 7">Multi-pass membrane protein</topology>
    </subcellularLocation>
</comment>
<organism evidence="9 10">
    <name type="scientific">Paractinoplanes durhamensis</name>
    <dbReference type="NCBI Taxonomy" id="113563"/>
    <lineage>
        <taxon>Bacteria</taxon>
        <taxon>Bacillati</taxon>
        <taxon>Actinomycetota</taxon>
        <taxon>Actinomycetes</taxon>
        <taxon>Micromonosporales</taxon>
        <taxon>Micromonosporaceae</taxon>
        <taxon>Paractinoplanes</taxon>
    </lineage>
</organism>
<dbReference type="PANTHER" id="PTHR30193:SF41">
    <property type="entry name" value="DIACETYLCHITOBIOSE UPTAKE SYSTEM PERMEASE PROTEIN NGCF"/>
    <property type="match status" value="1"/>
</dbReference>
<evidence type="ECO:0000256" key="4">
    <source>
        <dbReference type="ARBA" id="ARBA00022692"/>
    </source>
</evidence>
<evidence type="ECO:0000313" key="9">
    <source>
        <dbReference type="EMBL" id="GIE06834.1"/>
    </source>
</evidence>
<comment type="similarity">
    <text evidence="7">Belongs to the binding-protein-dependent transport system permease family.</text>
</comment>
<keyword evidence="2 7" id="KW-0813">Transport</keyword>
<dbReference type="Gene3D" id="1.10.3720.10">
    <property type="entry name" value="MetI-like"/>
    <property type="match status" value="1"/>
</dbReference>
<dbReference type="InterPro" id="IPR000515">
    <property type="entry name" value="MetI-like"/>
</dbReference>
<dbReference type="PROSITE" id="PS50928">
    <property type="entry name" value="ABC_TM1"/>
    <property type="match status" value="1"/>
</dbReference>
<dbReference type="InterPro" id="IPR035906">
    <property type="entry name" value="MetI-like_sf"/>
</dbReference>
<dbReference type="Proteomes" id="UP000637628">
    <property type="component" value="Unassembled WGS sequence"/>
</dbReference>
<keyword evidence="3" id="KW-1003">Cell membrane</keyword>
<name>A0ABQ3ZAJ5_9ACTN</name>
<keyword evidence="6 7" id="KW-0472">Membrane</keyword>
<dbReference type="CDD" id="cd06261">
    <property type="entry name" value="TM_PBP2"/>
    <property type="match status" value="1"/>
</dbReference>
<keyword evidence="5 7" id="KW-1133">Transmembrane helix</keyword>
<evidence type="ECO:0000256" key="5">
    <source>
        <dbReference type="ARBA" id="ARBA00022989"/>
    </source>
</evidence>
<keyword evidence="4 7" id="KW-0812">Transmembrane</keyword>
<keyword evidence="10" id="KW-1185">Reference proteome</keyword>
<feature type="transmembrane region" description="Helical" evidence="7">
    <location>
        <begin position="278"/>
        <end position="299"/>
    </location>
</feature>
<dbReference type="PANTHER" id="PTHR30193">
    <property type="entry name" value="ABC TRANSPORTER PERMEASE PROTEIN"/>
    <property type="match status" value="1"/>
</dbReference>
<dbReference type="EMBL" id="BOML01000070">
    <property type="protein sequence ID" value="GIE06834.1"/>
    <property type="molecule type" value="Genomic_DNA"/>
</dbReference>
<dbReference type="InterPro" id="IPR051393">
    <property type="entry name" value="ABC_transporter_permease"/>
</dbReference>
<dbReference type="SUPFAM" id="SSF161098">
    <property type="entry name" value="MetI-like"/>
    <property type="match status" value="1"/>
</dbReference>
<sequence length="306" mass="33052">MPAPAQIRPAQAAVVRRRPLRRRTRWVGLAFAALPLAVYALVVLVPLGQSVQYSFFKWDGVSASTWVGFDNYVSFVTDPVLRSTFGHVLVLIGFFALLPIVLGLLSAALLTRAKQPGMAVYRWIFFLPQVMTTVVIALVFKRIYAPDGPLNQALRAVGLDSFAKTWLGDFTWALPALGLIGTWVTFGFCMVLFISGTSAIAPELYEAARMDGAGPVREFFAVTLPGLRGQLAIALTLTITASLRTFDLVWITTHGGPGTSTLTPAVALYKAAFQNPQIGLAAAIGVVMALLCLVIAVVITRVSERD</sequence>
<gene>
    <name evidence="9" type="ORF">Adu01nite_81840</name>
</gene>
<feature type="transmembrane region" description="Helical" evidence="7">
    <location>
        <begin position="123"/>
        <end position="144"/>
    </location>
</feature>
<evidence type="ECO:0000256" key="2">
    <source>
        <dbReference type="ARBA" id="ARBA00022448"/>
    </source>
</evidence>
<feature type="transmembrane region" description="Helical" evidence="7">
    <location>
        <begin position="172"/>
        <end position="194"/>
    </location>
</feature>
<reference evidence="9 10" key="1">
    <citation type="submission" date="2021-01" db="EMBL/GenBank/DDBJ databases">
        <title>Whole genome shotgun sequence of Actinoplanes durhamensis NBRC 14914.</title>
        <authorList>
            <person name="Komaki H."/>
            <person name="Tamura T."/>
        </authorList>
    </citation>
    <scope>NUCLEOTIDE SEQUENCE [LARGE SCALE GENOMIC DNA]</scope>
    <source>
        <strain evidence="9 10">NBRC 14914</strain>
    </source>
</reference>
<feature type="transmembrane region" description="Helical" evidence="7">
    <location>
        <begin position="88"/>
        <end position="111"/>
    </location>
</feature>
<evidence type="ECO:0000256" key="6">
    <source>
        <dbReference type="ARBA" id="ARBA00023136"/>
    </source>
</evidence>
<feature type="domain" description="ABC transmembrane type-1" evidence="8">
    <location>
        <begin position="85"/>
        <end position="299"/>
    </location>
</feature>
<protein>
    <submittedName>
        <fullName evidence="9">ABC transporter permease</fullName>
    </submittedName>
</protein>
<dbReference type="Pfam" id="PF00528">
    <property type="entry name" value="BPD_transp_1"/>
    <property type="match status" value="1"/>
</dbReference>
<evidence type="ECO:0000256" key="3">
    <source>
        <dbReference type="ARBA" id="ARBA00022475"/>
    </source>
</evidence>
<feature type="transmembrane region" description="Helical" evidence="7">
    <location>
        <begin position="26"/>
        <end position="48"/>
    </location>
</feature>
<evidence type="ECO:0000313" key="10">
    <source>
        <dbReference type="Proteomes" id="UP000637628"/>
    </source>
</evidence>
<accession>A0ABQ3ZAJ5</accession>